<dbReference type="RefSeq" id="WP_338787291.1">
    <property type="nucleotide sequence ID" value="NZ_CP147403.1"/>
</dbReference>
<evidence type="ECO:0000313" key="2">
    <source>
        <dbReference type="EMBL" id="WXB88404.1"/>
    </source>
</evidence>
<dbReference type="Proteomes" id="UP001368328">
    <property type="component" value="Chromosome"/>
</dbReference>
<sequence length="142" mass="17200">MNQEKYQISSLPWINNEGVGSIVEDMQRKLISYFYHHMGDGKFLRILRSYANGEGYGTEYARFVFADYYEEWEEDYFGKEGIAYYIDRPAVEEDQEIILDYPTFYKYLREECVRYLKDYPQDKSEVEEQLERIKGRFNIQEP</sequence>
<name>A0ABZ2MSN5_9BACI</name>
<proteinExistence type="predicted"/>
<gene>
    <name evidence="2" type="primary">cdiI</name>
    <name evidence="2" type="ORF">WCV66_24950</name>
</gene>
<feature type="domain" description="CDI immunity protein" evidence="1">
    <location>
        <begin position="28"/>
        <end position="130"/>
    </location>
</feature>
<evidence type="ECO:0000313" key="3">
    <source>
        <dbReference type="Proteomes" id="UP001368328"/>
    </source>
</evidence>
<protein>
    <submittedName>
        <fullName evidence="2">Ribonuclease toxin immunity protein CdiI</fullName>
    </submittedName>
</protein>
<organism evidence="2 3">
    <name type="scientific">Metabacillus rhizosphaerae</name>
    <dbReference type="NCBI Taxonomy" id="3117747"/>
    <lineage>
        <taxon>Bacteria</taxon>
        <taxon>Bacillati</taxon>
        <taxon>Bacillota</taxon>
        <taxon>Bacilli</taxon>
        <taxon>Bacillales</taxon>
        <taxon>Bacillaceae</taxon>
        <taxon>Metabacillus</taxon>
    </lineage>
</organism>
<dbReference type="CDD" id="cd20688">
    <property type="entry name" value="CdiI_Ecoli_Nm-like"/>
    <property type="match status" value="1"/>
</dbReference>
<accession>A0ABZ2MSN5</accession>
<dbReference type="Pfam" id="PF18624">
    <property type="entry name" value="CdiI_4"/>
    <property type="match status" value="1"/>
</dbReference>
<evidence type="ECO:0000259" key="1">
    <source>
        <dbReference type="Pfam" id="PF18624"/>
    </source>
</evidence>
<dbReference type="EMBL" id="CP147403">
    <property type="protein sequence ID" value="WXB88404.1"/>
    <property type="molecule type" value="Genomic_DNA"/>
</dbReference>
<reference evidence="2 3" key="1">
    <citation type="submission" date="2024-02" db="EMBL/GenBank/DDBJ databases">
        <title>Seven novel Bacillus-like species.</title>
        <authorList>
            <person name="Liu G."/>
        </authorList>
    </citation>
    <scope>NUCLEOTIDE SEQUENCE [LARGE SCALE GENOMIC DNA]</scope>
    <source>
        <strain evidence="2 3">FJAT-53654</strain>
    </source>
</reference>
<dbReference type="InterPro" id="IPR041256">
    <property type="entry name" value="CdiI_4"/>
</dbReference>
<keyword evidence="3" id="KW-1185">Reference proteome</keyword>